<protein>
    <recommendedName>
        <fullName evidence="3">RocC</fullName>
    </recommendedName>
</protein>
<dbReference type="AlphaFoldDB" id="A0A235FF56"/>
<keyword evidence="2" id="KW-1185">Reference proteome</keyword>
<proteinExistence type="predicted"/>
<sequence length="168" mass="19079">MKRLFLLTLTILLTAAVLFVPVKRALLFEEGKSGKLVAHQVIEDGEKFQIKYTHSIHKTPVIETYKASADLIIQQSIAYRNFGVGMPDNAGEGERFRKVDGMYVLDQMNREFPHLDLRTGKVIANHKLIVDGKERPFSSFAEPGSWLRIKLERISLWDILKGGNIVDN</sequence>
<reference evidence="1 2" key="1">
    <citation type="submission" date="2017-07" db="EMBL/GenBank/DDBJ databases">
        <title>Fictibacillus sp. nov. GDSW-R2A3 Genome sequencing and assembly.</title>
        <authorList>
            <person name="Mayilraj S."/>
        </authorList>
    </citation>
    <scope>NUCLEOTIDE SEQUENCE [LARGE SCALE GENOMIC DNA]</scope>
    <source>
        <strain evidence="1 2">GDSW-R2A3</strain>
    </source>
</reference>
<evidence type="ECO:0000313" key="2">
    <source>
        <dbReference type="Proteomes" id="UP000215059"/>
    </source>
</evidence>
<dbReference type="EMBL" id="NOII01000001">
    <property type="protein sequence ID" value="OYD59567.1"/>
    <property type="molecule type" value="Genomic_DNA"/>
</dbReference>
<comment type="caution">
    <text evidence="1">The sequence shown here is derived from an EMBL/GenBank/DDBJ whole genome shotgun (WGS) entry which is preliminary data.</text>
</comment>
<dbReference type="RefSeq" id="WP_094251528.1">
    <property type="nucleotide sequence ID" value="NZ_JBHLXL010000001.1"/>
</dbReference>
<evidence type="ECO:0000313" key="1">
    <source>
        <dbReference type="EMBL" id="OYD59567.1"/>
    </source>
</evidence>
<dbReference type="OrthoDB" id="4304at2"/>
<accession>A0A235FF56</accession>
<dbReference type="Pfam" id="PF08905">
    <property type="entry name" value="DUF1850"/>
    <property type="match status" value="1"/>
</dbReference>
<dbReference type="Proteomes" id="UP000215059">
    <property type="component" value="Unassembled WGS sequence"/>
</dbReference>
<evidence type="ECO:0008006" key="3">
    <source>
        <dbReference type="Google" id="ProtNLM"/>
    </source>
</evidence>
<organism evidence="1 2">
    <name type="scientific">Fictibacillus aquaticus</name>
    <dbReference type="NCBI Taxonomy" id="2021314"/>
    <lineage>
        <taxon>Bacteria</taxon>
        <taxon>Bacillati</taxon>
        <taxon>Bacillota</taxon>
        <taxon>Bacilli</taxon>
        <taxon>Bacillales</taxon>
        <taxon>Fictibacillaceae</taxon>
        <taxon>Fictibacillus</taxon>
    </lineage>
</organism>
<dbReference type="InterPro" id="IPR015001">
    <property type="entry name" value="DUF1850"/>
</dbReference>
<gene>
    <name evidence="1" type="ORF">CGZ90_06660</name>
</gene>
<name>A0A235FF56_9BACL</name>